<protein>
    <submittedName>
        <fullName evidence="1">Uncharacterized protein</fullName>
    </submittedName>
</protein>
<proteinExistence type="predicted"/>
<dbReference type="EMBL" id="CM039429">
    <property type="protein sequence ID" value="KAI4348852.1"/>
    <property type="molecule type" value="Genomic_DNA"/>
</dbReference>
<organism evidence="1 2">
    <name type="scientific">Bauhinia variegata</name>
    <name type="common">Purple orchid tree</name>
    <name type="synonym">Phanera variegata</name>
    <dbReference type="NCBI Taxonomy" id="167791"/>
    <lineage>
        <taxon>Eukaryota</taxon>
        <taxon>Viridiplantae</taxon>
        <taxon>Streptophyta</taxon>
        <taxon>Embryophyta</taxon>
        <taxon>Tracheophyta</taxon>
        <taxon>Spermatophyta</taxon>
        <taxon>Magnoliopsida</taxon>
        <taxon>eudicotyledons</taxon>
        <taxon>Gunneridae</taxon>
        <taxon>Pentapetalae</taxon>
        <taxon>rosids</taxon>
        <taxon>fabids</taxon>
        <taxon>Fabales</taxon>
        <taxon>Fabaceae</taxon>
        <taxon>Cercidoideae</taxon>
        <taxon>Cercideae</taxon>
        <taxon>Bauhiniinae</taxon>
        <taxon>Bauhinia</taxon>
    </lineage>
</organism>
<accession>A0ACB9PJ75</accession>
<gene>
    <name evidence="1" type="ORF">L6164_009522</name>
</gene>
<dbReference type="Proteomes" id="UP000828941">
    <property type="component" value="Chromosome 4"/>
</dbReference>
<reference evidence="1 2" key="1">
    <citation type="journal article" date="2022" name="DNA Res.">
        <title>Chromosomal-level genome assembly of the orchid tree Bauhinia variegata (Leguminosae; Cercidoideae) supports the allotetraploid origin hypothesis of Bauhinia.</title>
        <authorList>
            <person name="Zhong Y."/>
            <person name="Chen Y."/>
            <person name="Zheng D."/>
            <person name="Pang J."/>
            <person name="Liu Y."/>
            <person name="Luo S."/>
            <person name="Meng S."/>
            <person name="Qian L."/>
            <person name="Wei D."/>
            <person name="Dai S."/>
            <person name="Zhou R."/>
        </authorList>
    </citation>
    <scope>NUCLEOTIDE SEQUENCE [LARGE SCALE GENOMIC DNA]</scope>
    <source>
        <strain evidence="1">BV-YZ2020</strain>
    </source>
</reference>
<evidence type="ECO:0000313" key="2">
    <source>
        <dbReference type="Proteomes" id="UP000828941"/>
    </source>
</evidence>
<evidence type="ECO:0000313" key="1">
    <source>
        <dbReference type="EMBL" id="KAI4348852.1"/>
    </source>
</evidence>
<keyword evidence="2" id="KW-1185">Reference proteome</keyword>
<sequence>METENGAIVEDEKRVVVEVTTKENLDEEVQNDFNGTEIQTTEAEGHNSAGAAVEASVTSSARKTSKREKEPGDKAGFAAKNAKSAKDKTNLKSPTSLAQKQRQSFSFPAKSAGGDGMKKSIEGYPVKKEQTRGNGIRAETAVRHPSKSTSTNPEVTSKEAKSNSTSSDQRPSLTCKLSTKHSAFGRSTPGDALAKGHTSEASQSVDQIANPIKTAKPNKEDDDTHSTTSSLAHPRKSNGSGFSFRLEERAEKRKEFFSKLEEKVQAKEEEKTNLQAKSKENQEAEIRQLRKSMAFKATPMPTFYKEPPPKVELKKIPTTRPKSPKLGRNKGSSVNNSDEDKSCSSLSPQKKQQQNDSAKAVMVKSDKDVTPKKPIGKTQARLLARESADSKTEGESSRSNTRKIKKTSQKGKACKASNEGNQDSPPVNNSESKNDRELESEKVTAPNSAMVLNSPAPEIVSYGHTV</sequence>
<name>A0ACB9PJ75_BAUVA</name>
<comment type="caution">
    <text evidence="1">The sequence shown here is derived from an EMBL/GenBank/DDBJ whole genome shotgun (WGS) entry which is preliminary data.</text>
</comment>